<proteinExistence type="predicted"/>
<dbReference type="AlphaFoldDB" id="A0AAV4SCI2"/>
<dbReference type="EMBL" id="BPLQ01007333">
    <property type="protein sequence ID" value="GIY29598.1"/>
    <property type="molecule type" value="Genomic_DNA"/>
</dbReference>
<protein>
    <submittedName>
        <fullName evidence="1">Uncharacterized protein</fullName>
    </submittedName>
</protein>
<evidence type="ECO:0000313" key="1">
    <source>
        <dbReference type="EMBL" id="GIY29598.1"/>
    </source>
</evidence>
<sequence>MLKKFLPYIFAFSGSWGFDTKSPCLWPTGRLRTTFPGSIFISVLPDSTSYTRSDLGLPLHNLLVGCYRFIELQLISKR</sequence>
<gene>
    <name evidence="1" type="ORF">CDAR_488621</name>
</gene>
<evidence type="ECO:0000313" key="2">
    <source>
        <dbReference type="Proteomes" id="UP001054837"/>
    </source>
</evidence>
<name>A0AAV4SCI2_9ARAC</name>
<reference evidence="1 2" key="1">
    <citation type="submission" date="2021-06" db="EMBL/GenBank/DDBJ databases">
        <title>Caerostris darwini draft genome.</title>
        <authorList>
            <person name="Kono N."/>
            <person name="Arakawa K."/>
        </authorList>
    </citation>
    <scope>NUCLEOTIDE SEQUENCE [LARGE SCALE GENOMIC DNA]</scope>
</reference>
<keyword evidence="2" id="KW-1185">Reference proteome</keyword>
<dbReference type="Proteomes" id="UP001054837">
    <property type="component" value="Unassembled WGS sequence"/>
</dbReference>
<accession>A0AAV4SCI2</accession>
<organism evidence="1 2">
    <name type="scientific">Caerostris darwini</name>
    <dbReference type="NCBI Taxonomy" id="1538125"/>
    <lineage>
        <taxon>Eukaryota</taxon>
        <taxon>Metazoa</taxon>
        <taxon>Ecdysozoa</taxon>
        <taxon>Arthropoda</taxon>
        <taxon>Chelicerata</taxon>
        <taxon>Arachnida</taxon>
        <taxon>Araneae</taxon>
        <taxon>Araneomorphae</taxon>
        <taxon>Entelegynae</taxon>
        <taxon>Araneoidea</taxon>
        <taxon>Araneidae</taxon>
        <taxon>Caerostris</taxon>
    </lineage>
</organism>
<comment type="caution">
    <text evidence="1">The sequence shown here is derived from an EMBL/GenBank/DDBJ whole genome shotgun (WGS) entry which is preliminary data.</text>
</comment>